<organism evidence="2 3">
    <name type="scientific">Streblomastix strix</name>
    <dbReference type="NCBI Taxonomy" id="222440"/>
    <lineage>
        <taxon>Eukaryota</taxon>
        <taxon>Metamonada</taxon>
        <taxon>Preaxostyla</taxon>
        <taxon>Oxymonadida</taxon>
        <taxon>Streblomastigidae</taxon>
        <taxon>Streblomastix</taxon>
    </lineage>
</organism>
<evidence type="ECO:0000313" key="3">
    <source>
        <dbReference type="Proteomes" id="UP000324800"/>
    </source>
</evidence>
<proteinExistence type="predicted"/>
<gene>
    <name evidence="2" type="ORF">EZS28_020549</name>
</gene>
<evidence type="ECO:0000256" key="1">
    <source>
        <dbReference type="SAM" id="MobiDB-lite"/>
    </source>
</evidence>
<comment type="caution">
    <text evidence="2">The sequence shown here is derived from an EMBL/GenBank/DDBJ whole genome shotgun (WGS) entry which is preliminary data.</text>
</comment>
<protein>
    <submittedName>
        <fullName evidence="2">Uncharacterized protein</fullName>
    </submittedName>
</protein>
<feature type="region of interest" description="Disordered" evidence="1">
    <location>
        <begin position="1"/>
        <end position="22"/>
    </location>
</feature>
<sequence length="119" mass="13270">MVNVRSQIGSACDSGHSGHSGHMDNSHNLSTPLIFFIDPLNSTESSVHPFIFNIIFVISFQFHRAVDEFVMPKERQDIMACPLGMLELKLFINRCTYKKCKVPPMSSVRGALTVTPCQA</sequence>
<dbReference type="EMBL" id="SNRW01006005">
    <property type="protein sequence ID" value="KAA6383925.1"/>
    <property type="molecule type" value="Genomic_DNA"/>
</dbReference>
<name>A0A5J4VNA0_9EUKA</name>
<accession>A0A5J4VNA0</accession>
<evidence type="ECO:0000313" key="2">
    <source>
        <dbReference type="EMBL" id="KAA6383925.1"/>
    </source>
</evidence>
<dbReference type="Proteomes" id="UP000324800">
    <property type="component" value="Unassembled WGS sequence"/>
</dbReference>
<reference evidence="2 3" key="1">
    <citation type="submission" date="2019-03" db="EMBL/GenBank/DDBJ databases">
        <title>Single cell metagenomics reveals metabolic interactions within the superorganism composed of flagellate Streblomastix strix and complex community of Bacteroidetes bacteria on its surface.</title>
        <authorList>
            <person name="Treitli S.C."/>
            <person name="Kolisko M."/>
            <person name="Husnik F."/>
            <person name="Keeling P."/>
            <person name="Hampl V."/>
        </authorList>
    </citation>
    <scope>NUCLEOTIDE SEQUENCE [LARGE SCALE GENOMIC DNA]</scope>
    <source>
        <strain evidence="2">ST1C</strain>
    </source>
</reference>
<dbReference type="AlphaFoldDB" id="A0A5J4VNA0"/>